<evidence type="ECO:0000313" key="2">
    <source>
        <dbReference type="EMBL" id="SFG76114.1"/>
    </source>
</evidence>
<reference evidence="3" key="1">
    <citation type="submission" date="2016-10" db="EMBL/GenBank/DDBJ databases">
        <authorList>
            <person name="Varghese N."/>
            <person name="Submissions S."/>
        </authorList>
    </citation>
    <scope>NUCLEOTIDE SEQUENCE [LARGE SCALE GENOMIC DNA]</scope>
    <source>
        <strain evidence="3">Gh-105</strain>
    </source>
</reference>
<dbReference type="InterPro" id="IPR036465">
    <property type="entry name" value="vWFA_dom_sf"/>
</dbReference>
<accession>A0A1I2UG49</accession>
<keyword evidence="3" id="KW-1185">Reference proteome</keyword>
<name>A0A1I2UG49_9HYPH</name>
<dbReference type="Gene3D" id="3.40.50.410">
    <property type="entry name" value="von Willebrand factor, type A domain"/>
    <property type="match status" value="2"/>
</dbReference>
<dbReference type="Pfam" id="PF13400">
    <property type="entry name" value="Tad"/>
    <property type="match status" value="1"/>
</dbReference>
<dbReference type="InterPro" id="IPR028087">
    <property type="entry name" value="Tad_N"/>
</dbReference>
<dbReference type="EMBL" id="FOPM01000010">
    <property type="protein sequence ID" value="SFG76114.1"/>
    <property type="molecule type" value="Genomic_DNA"/>
</dbReference>
<feature type="domain" description="Putative Flp pilus-assembly TadG-like N-terminal" evidence="1">
    <location>
        <begin position="13"/>
        <end position="52"/>
    </location>
</feature>
<dbReference type="OrthoDB" id="7522752at2"/>
<organism evidence="2 3">
    <name type="scientific">Methylobacterium gossipiicola</name>
    <dbReference type="NCBI Taxonomy" id="582675"/>
    <lineage>
        <taxon>Bacteria</taxon>
        <taxon>Pseudomonadati</taxon>
        <taxon>Pseudomonadota</taxon>
        <taxon>Alphaproteobacteria</taxon>
        <taxon>Hyphomicrobiales</taxon>
        <taxon>Methylobacteriaceae</taxon>
        <taxon>Methylobacterium</taxon>
    </lineage>
</organism>
<proteinExistence type="predicted"/>
<dbReference type="Proteomes" id="UP000199229">
    <property type="component" value="Unassembled WGS sequence"/>
</dbReference>
<dbReference type="STRING" id="582675.SAMN05192565_11065"/>
<dbReference type="AlphaFoldDB" id="A0A1I2UG49"/>
<evidence type="ECO:0000313" key="3">
    <source>
        <dbReference type="Proteomes" id="UP000199229"/>
    </source>
</evidence>
<evidence type="ECO:0000259" key="1">
    <source>
        <dbReference type="Pfam" id="PF13400"/>
    </source>
</evidence>
<dbReference type="SUPFAM" id="SSF53300">
    <property type="entry name" value="vWA-like"/>
    <property type="match status" value="1"/>
</dbReference>
<gene>
    <name evidence="2" type="ORF">SAMN05192565_11065</name>
</gene>
<protein>
    <submittedName>
        <fullName evidence="2">Flp pilus assembly protein TadG</fullName>
    </submittedName>
</protein>
<sequence length="577" mass="62295">MKMLRRFRDDRRGNIAILFALVLMPLIFLLGATVDYGRASTLRAQLQNSVDGIALSLCQMSPQTSNADLEAQAAKLLTSYMPEGATLERPLNIGTDPRTITVKGSAVYQTAFVSIMRINTVEVGASSQCATPMAQTFEIALALDTTGSMKNAGGSGTKMAAAQDAAKKFIDYVASKPIFSPQTRISVVPFASGVAVDPKAYGPSTSWIDGSARSAYHWNNVDFSAASELVKKTIKSRFDIFDQLKWLDPAWSWAGCLETLPYPLNVQDAAPTQENPNSYFVPMFAPDEPGIARRSGGYIYESRPNDVQTGDAYKNLSPSRQAYYNSYLTDHTPLPDCGTKYMTAPEAETRACKYFKPVEYQSSMDLGVPNGPNFGCTSKPLQTLTKDTARLKSLIDSLSPSGSTNIFDGFMWAWRTISPLSVFAQGVPYRDTSVRKVIVLMTDGFNSWNTNAGMNINDSLFGAMGYLTNGDGTKVAGTPALAGRLVSGTAQPTSDAKARAALDALTREACINAKARNITVFTIGFNVPNDPIDQDGIALLRDCASTPSQAYVANSSTALIAAFDDIAQSIGKLRIIH</sequence>